<proteinExistence type="predicted"/>
<dbReference type="AlphaFoldDB" id="A0A2K9NPE9"/>
<dbReference type="OrthoDB" id="5287465at2"/>
<dbReference type="SUPFAM" id="SSF52172">
    <property type="entry name" value="CheY-like"/>
    <property type="match status" value="1"/>
</dbReference>
<dbReference type="EMBL" id="CP025704">
    <property type="protein sequence ID" value="AUN97396.1"/>
    <property type="molecule type" value="Genomic_DNA"/>
</dbReference>
<reference evidence="2 3" key="1">
    <citation type="submission" date="2018-01" db="EMBL/GenBank/DDBJ databases">
        <title>Complete genome sequence of Bacteriovorax stolpii DSM12778.</title>
        <authorList>
            <person name="Tang B."/>
            <person name="Chang J."/>
        </authorList>
    </citation>
    <scope>NUCLEOTIDE SEQUENCE [LARGE SCALE GENOMIC DNA]</scope>
    <source>
        <strain evidence="2 3">DSM 12778</strain>
    </source>
</reference>
<dbReference type="KEGG" id="bsto:C0V70_04575"/>
<dbReference type="InterPro" id="IPR001789">
    <property type="entry name" value="Sig_transdc_resp-reg_receiver"/>
</dbReference>
<dbReference type="GO" id="GO:0000160">
    <property type="term" value="P:phosphorelay signal transduction system"/>
    <property type="evidence" value="ECO:0007669"/>
    <property type="project" value="InterPro"/>
</dbReference>
<dbReference type="InterPro" id="IPR050595">
    <property type="entry name" value="Bact_response_regulator"/>
</dbReference>
<evidence type="ECO:0000313" key="2">
    <source>
        <dbReference type="EMBL" id="AUN97396.1"/>
    </source>
</evidence>
<evidence type="ECO:0000313" key="3">
    <source>
        <dbReference type="Proteomes" id="UP000235584"/>
    </source>
</evidence>
<dbReference type="Gene3D" id="3.40.50.2300">
    <property type="match status" value="1"/>
</dbReference>
<keyword evidence="3" id="KW-1185">Reference proteome</keyword>
<evidence type="ECO:0000256" key="1">
    <source>
        <dbReference type="ARBA" id="ARBA00022553"/>
    </source>
</evidence>
<dbReference type="PROSITE" id="PS50110">
    <property type="entry name" value="RESPONSE_REGULATORY"/>
    <property type="match status" value="1"/>
</dbReference>
<dbReference type="PANTHER" id="PTHR44591">
    <property type="entry name" value="STRESS RESPONSE REGULATOR PROTEIN 1"/>
    <property type="match status" value="1"/>
</dbReference>
<dbReference type="InterPro" id="IPR011006">
    <property type="entry name" value="CheY-like_superfamily"/>
</dbReference>
<dbReference type="RefSeq" id="WP_102242691.1">
    <property type="nucleotide sequence ID" value="NZ_CP025704.1"/>
</dbReference>
<dbReference type="PANTHER" id="PTHR44591:SF3">
    <property type="entry name" value="RESPONSE REGULATORY DOMAIN-CONTAINING PROTEIN"/>
    <property type="match status" value="1"/>
</dbReference>
<name>A0A2K9NPE9_BACTC</name>
<dbReference type="Pfam" id="PF00072">
    <property type="entry name" value="Response_reg"/>
    <property type="match status" value="1"/>
</dbReference>
<organism evidence="2 3">
    <name type="scientific">Bacteriovorax stolpii</name>
    <name type="common">Bdellovibrio stolpii</name>
    <dbReference type="NCBI Taxonomy" id="960"/>
    <lineage>
        <taxon>Bacteria</taxon>
        <taxon>Pseudomonadati</taxon>
        <taxon>Bdellovibrionota</taxon>
        <taxon>Bacteriovoracia</taxon>
        <taxon>Bacteriovoracales</taxon>
        <taxon>Bacteriovoracaceae</taxon>
        <taxon>Bacteriovorax</taxon>
    </lineage>
</organism>
<sequence length="130" mass="14761">MQAKKILLVEDDLDIRENMAMVLEYEKYEVLQAENGVEAIKQLEVHKNNLPVIILLDLFMPVMNGREFLDVIDARIDEPFNKIPVILITACEQSAREDLNSRTAAVMRKPLDLKVFLSLLSTVGSRYSAA</sequence>
<gene>
    <name evidence="2" type="ORF">C0V70_04575</name>
</gene>
<accession>A0A2K9NPE9</accession>
<protein>
    <submittedName>
        <fullName evidence="2">Uncharacterized protein</fullName>
    </submittedName>
</protein>
<keyword evidence="1" id="KW-0597">Phosphoprotein</keyword>
<dbReference type="Proteomes" id="UP000235584">
    <property type="component" value="Chromosome"/>
</dbReference>
<dbReference type="SMART" id="SM00448">
    <property type="entry name" value="REC"/>
    <property type="match status" value="1"/>
</dbReference>